<feature type="non-terminal residue" evidence="1">
    <location>
        <position position="52"/>
    </location>
</feature>
<dbReference type="Proteomes" id="UP000595437">
    <property type="component" value="Chromosome 6"/>
</dbReference>
<keyword evidence="2" id="KW-1185">Reference proteome</keyword>
<sequence length="52" mass="5588">MANFGGHEDATLAVQRATKRVSEYELFAISESSGTTAMTALQSEGIMFTDSE</sequence>
<evidence type="ECO:0000313" key="1">
    <source>
        <dbReference type="EMBL" id="QQP48773.1"/>
    </source>
</evidence>
<dbReference type="EMBL" id="CP045895">
    <property type="protein sequence ID" value="QQP48773.1"/>
    <property type="molecule type" value="Genomic_DNA"/>
</dbReference>
<evidence type="ECO:0000313" key="2">
    <source>
        <dbReference type="Proteomes" id="UP000595437"/>
    </source>
</evidence>
<reference evidence="2" key="1">
    <citation type="submission" date="2021-01" db="EMBL/GenBank/DDBJ databases">
        <title>Caligus Genome Assembly.</title>
        <authorList>
            <person name="Gallardo-Escarate C."/>
        </authorList>
    </citation>
    <scope>NUCLEOTIDE SEQUENCE [LARGE SCALE GENOMIC DNA]</scope>
</reference>
<gene>
    <name evidence="1" type="ORF">FKW44_009195</name>
</gene>
<organism evidence="1 2">
    <name type="scientific">Caligus rogercresseyi</name>
    <name type="common">Sea louse</name>
    <dbReference type="NCBI Taxonomy" id="217165"/>
    <lineage>
        <taxon>Eukaryota</taxon>
        <taxon>Metazoa</taxon>
        <taxon>Ecdysozoa</taxon>
        <taxon>Arthropoda</taxon>
        <taxon>Crustacea</taxon>
        <taxon>Multicrustacea</taxon>
        <taxon>Hexanauplia</taxon>
        <taxon>Copepoda</taxon>
        <taxon>Siphonostomatoida</taxon>
        <taxon>Caligidae</taxon>
        <taxon>Caligus</taxon>
    </lineage>
</organism>
<name>A0A7T8K756_CALRO</name>
<accession>A0A7T8K756</accession>
<protein>
    <submittedName>
        <fullName evidence="1">Uncharacterized protein</fullName>
    </submittedName>
</protein>
<dbReference type="AlphaFoldDB" id="A0A7T8K756"/>
<proteinExistence type="predicted"/>